<dbReference type="GeneID" id="98283915"/>
<reference evidence="2 3" key="1">
    <citation type="journal article" date="2014" name="Genome Announc.">
        <title>Genome Sequence of Pseudomonas sp. Strain P482, a Tomato Rhizosphere Isolate with Broad-Spectrum Antimicrobial Activity.</title>
        <authorList>
            <person name="Krzyzanowska D.M."/>
            <person name="Ossowicki A."/>
            <person name="Jafra S."/>
        </authorList>
    </citation>
    <scope>NUCLEOTIDE SEQUENCE [LARGE SCALE GENOMIC DNA]</scope>
    <source>
        <strain evidence="2 3">P482</strain>
    </source>
</reference>
<keyword evidence="1" id="KW-0472">Membrane</keyword>
<reference evidence="2 3" key="2">
    <citation type="journal article" date="2016" name="Front. Microbiol.">
        <title>When Genome-Based Approach Meets the 'Old but Good': Revealing Genes Involved in the Antibacterial Activity of Pseudomonas sp. P482 against Soft Rot Pathogens.</title>
        <authorList>
            <person name="Krzyzanowska D.M."/>
            <person name="Ossowicki A."/>
            <person name="Rajewska M."/>
            <person name="Maciag T."/>
            <person name="Jablonska M."/>
            <person name="Obuchowski M."/>
            <person name="Heeb S."/>
            <person name="Jafra S."/>
        </authorList>
    </citation>
    <scope>NUCLEOTIDE SEQUENCE [LARGE SCALE GENOMIC DNA]</scope>
    <source>
        <strain evidence="2 3">P482</strain>
    </source>
</reference>
<evidence type="ECO:0000256" key="1">
    <source>
        <dbReference type="SAM" id="Phobius"/>
    </source>
</evidence>
<proteinExistence type="predicted"/>
<sequence>MPSSHSSSLTSRRRFWVRWLQAAALAHLLVGVGLTWAGHSLLLNDYQLSIEQAFWGQAAPVPARNQQVWWLALFGATLQSYSLYMLGLIHLGDRLRSHQAWAWLIAGIVLWAPQDALISLQVGIWSHLVVDGVALLVLIPPLLWLYRHDRSVFTVKGLERG</sequence>
<keyword evidence="2" id="KW-0131">Cell cycle</keyword>
<keyword evidence="2" id="KW-0132">Cell division</keyword>
<dbReference type="GO" id="GO:0051301">
    <property type="term" value="P:cell division"/>
    <property type="evidence" value="ECO:0007669"/>
    <property type="project" value="UniProtKB-KW"/>
</dbReference>
<organism evidence="2 3">
    <name type="scientific">Pseudomonas donghuensis</name>
    <dbReference type="NCBI Taxonomy" id="1163398"/>
    <lineage>
        <taxon>Bacteria</taxon>
        <taxon>Pseudomonadati</taxon>
        <taxon>Pseudomonadota</taxon>
        <taxon>Gammaproteobacteria</taxon>
        <taxon>Pseudomonadales</taxon>
        <taxon>Pseudomonadaceae</taxon>
        <taxon>Pseudomonas</taxon>
    </lineage>
</organism>
<keyword evidence="3" id="KW-1185">Reference proteome</keyword>
<dbReference type="EMBL" id="CP071706">
    <property type="protein sequence ID" value="KDO00648.2"/>
    <property type="molecule type" value="Genomic_DNA"/>
</dbReference>
<feature type="transmembrane region" description="Helical" evidence="1">
    <location>
        <begin position="68"/>
        <end position="89"/>
    </location>
</feature>
<protein>
    <submittedName>
        <fullName evidence="2">Cell division protein</fullName>
    </submittedName>
</protein>
<feature type="transmembrane region" description="Helical" evidence="1">
    <location>
        <begin position="124"/>
        <end position="146"/>
    </location>
</feature>
<dbReference type="Proteomes" id="UP000027121">
    <property type="component" value="Chromosome"/>
</dbReference>
<keyword evidence="1" id="KW-1133">Transmembrane helix</keyword>
<gene>
    <name evidence="2" type="ORF">BV82_1438</name>
</gene>
<name>A0AAP0XGM7_9PSED</name>
<dbReference type="KEGG" id="pdw:BV82_1438"/>
<evidence type="ECO:0000313" key="2">
    <source>
        <dbReference type="EMBL" id="KDO00648.2"/>
    </source>
</evidence>
<evidence type="ECO:0000313" key="3">
    <source>
        <dbReference type="Proteomes" id="UP000027121"/>
    </source>
</evidence>
<accession>A0AAP0XGM7</accession>
<dbReference type="RefSeq" id="WP_036994763.1">
    <property type="nucleotide sequence ID" value="NZ_CATKPL010000033.1"/>
</dbReference>
<feature type="transmembrane region" description="Helical" evidence="1">
    <location>
        <begin position="101"/>
        <end position="118"/>
    </location>
</feature>
<dbReference type="AlphaFoldDB" id="A0AAP0XGM7"/>
<keyword evidence="1" id="KW-0812">Transmembrane</keyword>